<feature type="transmembrane region" description="Helical" evidence="2">
    <location>
        <begin position="653"/>
        <end position="674"/>
    </location>
</feature>
<evidence type="ECO:0000259" key="3">
    <source>
        <dbReference type="Pfam" id="PF20152"/>
    </source>
</evidence>
<feature type="domain" description="DUF6534" evidence="3">
    <location>
        <begin position="591"/>
        <end position="678"/>
    </location>
</feature>
<feature type="transmembrane region" description="Helical" evidence="2">
    <location>
        <begin position="584"/>
        <end position="607"/>
    </location>
</feature>
<keyword evidence="2" id="KW-0812">Transmembrane</keyword>
<dbReference type="EMBL" id="JAPEVG010000332">
    <property type="protein sequence ID" value="KAJ8468539.1"/>
    <property type="molecule type" value="Genomic_DNA"/>
</dbReference>
<feature type="transmembrane region" description="Helical" evidence="2">
    <location>
        <begin position="243"/>
        <end position="264"/>
    </location>
</feature>
<protein>
    <recommendedName>
        <fullName evidence="3">DUF6534 domain-containing protein</fullName>
    </recommendedName>
</protein>
<evidence type="ECO:0000313" key="4">
    <source>
        <dbReference type="EMBL" id="KAJ8468539.1"/>
    </source>
</evidence>
<dbReference type="PANTHER" id="PTHR40465">
    <property type="entry name" value="CHROMOSOME 1, WHOLE GENOME SHOTGUN SEQUENCE"/>
    <property type="match status" value="1"/>
</dbReference>
<feature type="transmembrane region" description="Helical" evidence="2">
    <location>
        <begin position="175"/>
        <end position="198"/>
    </location>
</feature>
<gene>
    <name evidence="4" type="ORF">ONZ51_g9579</name>
</gene>
<dbReference type="InterPro" id="IPR045339">
    <property type="entry name" value="DUF6534"/>
</dbReference>
<dbReference type="Proteomes" id="UP001215151">
    <property type="component" value="Unassembled WGS sequence"/>
</dbReference>
<feature type="region of interest" description="Disordered" evidence="1">
    <location>
        <begin position="717"/>
        <end position="749"/>
    </location>
</feature>
<feature type="transmembrane region" description="Helical" evidence="2">
    <location>
        <begin position="619"/>
        <end position="647"/>
    </location>
</feature>
<keyword evidence="2" id="KW-1133">Transmembrane helix</keyword>
<name>A0AAD7TNM1_9APHY</name>
<feature type="transmembrane region" description="Helical" evidence="2">
    <location>
        <begin position="12"/>
        <end position="35"/>
    </location>
</feature>
<dbReference type="PANTHER" id="PTHR40465:SF1">
    <property type="entry name" value="DUF6534 DOMAIN-CONTAINING PROTEIN"/>
    <property type="match status" value="1"/>
</dbReference>
<sequence>MASITLNDTLGAAFLGNIAAACFYGITILQTWIYYGRNGSDRVYLKVLVFILWYEGDSLPAGLVAHNLSRALDSLHLALVTHAVYVYAVTDFANLLALEMPIWSILIQVVVTGISDLLVRGIFCQRVWRLSNKNWPLMIAIVVTTLTVFGGSIAFAVKGFSLPDYFALSRISDILYISLGVGVVADILIAASMCVLLAKRRTGFAKTDSMVRVLILYSVNTGALTSLCALICLITYATMPDNFIFIGVYFVLPKLFLNSLLATLNARRPLREAGSGPMVSIPISTTSNSRMSHSGMPQYSPGAREDQVSLILPVSVEMGLQIQVHTSTELKTDPEPHIGDIEALPRDVPRIASAHLMHGYACVVVVAQISLAFALLESEDEGIWSFGHTSTGLVPAAAPPQHRSWISGPGALSKVESQTALHLRFSPPAAVTDGADTDIPQRDLGRGVCRRYSSSLTLIYFGRSRKDPLVLKSLVILLWALDSLHLILVSHTVYSYTITNFGNVPALLKPTWSVIGQVFVTGVSDGIVRAIYCYRIWMFSGRKWIISTAIAIGTLTTCGSSLAYAGSGLRENTFIELERFSWLLYFSLSWAFVSDLLIAATMCTLLAKRRNGALRKVDHAIRVLILYSVNTGVLTTLCTLMALIAYAVSPHTFIYIGFYFLLPKLLLNSILGALNARKTLREQMSGGVVSIPLPSISGSAEVSADMTAADAQNGRFTSGILDRGKAPSDMDSVRPESTPTPRPGSTRIQVTKEAFQEFGA</sequence>
<keyword evidence="2" id="KW-0472">Membrane</keyword>
<evidence type="ECO:0000256" key="2">
    <source>
        <dbReference type="SAM" id="Phobius"/>
    </source>
</evidence>
<accession>A0AAD7TNM1</accession>
<keyword evidence="5" id="KW-1185">Reference proteome</keyword>
<feature type="domain" description="DUF6534" evidence="3">
    <location>
        <begin position="183"/>
        <end position="268"/>
    </location>
</feature>
<feature type="transmembrane region" description="Helical" evidence="2">
    <location>
        <begin position="102"/>
        <end position="123"/>
    </location>
</feature>
<feature type="transmembrane region" description="Helical" evidence="2">
    <location>
        <begin position="514"/>
        <end position="532"/>
    </location>
</feature>
<proteinExistence type="predicted"/>
<reference evidence="4" key="1">
    <citation type="submission" date="2022-11" db="EMBL/GenBank/DDBJ databases">
        <title>Genome Sequence of Cubamyces cubensis.</title>
        <authorList>
            <person name="Buettner E."/>
        </authorList>
    </citation>
    <scope>NUCLEOTIDE SEQUENCE</scope>
    <source>
        <strain evidence="4">MPL-01</strain>
    </source>
</reference>
<organism evidence="4 5">
    <name type="scientific">Trametes cubensis</name>
    <dbReference type="NCBI Taxonomy" id="1111947"/>
    <lineage>
        <taxon>Eukaryota</taxon>
        <taxon>Fungi</taxon>
        <taxon>Dikarya</taxon>
        <taxon>Basidiomycota</taxon>
        <taxon>Agaricomycotina</taxon>
        <taxon>Agaricomycetes</taxon>
        <taxon>Polyporales</taxon>
        <taxon>Polyporaceae</taxon>
        <taxon>Trametes</taxon>
    </lineage>
</organism>
<comment type="caution">
    <text evidence="4">The sequence shown here is derived from an EMBL/GenBank/DDBJ whole genome shotgun (WGS) entry which is preliminary data.</text>
</comment>
<feature type="transmembrane region" description="Helical" evidence="2">
    <location>
        <begin position="469"/>
        <end position="494"/>
    </location>
</feature>
<evidence type="ECO:0000256" key="1">
    <source>
        <dbReference type="SAM" id="MobiDB-lite"/>
    </source>
</evidence>
<dbReference type="AlphaFoldDB" id="A0AAD7TNM1"/>
<dbReference type="Pfam" id="PF20152">
    <property type="entry name" value="DUF6534"/>
    <property type="match status" value="2"/>
</dbReference>
<feature type="compositionally biased region" description="Basic and acidic residues" evidence="1">
    <location>
        <begin position="722"/>
        <end position="734"/>
    </location>
</feature>
<feature type="transmembrane region" description="Helical" evidence="2">
    <location>
        <begin position="210"/>
        <end position="237"/>
    </location>
</feature>
<feature type="transmembrane region" description="Helical" evidence="2">
    <location>
        <begin position="135"/>
        <end position="155"/>
    </location>
</feature>
<feature type="transmembrane region" description="Helical" evidence="2">
    <location>
        <begin position="544"/>
        <end position="564"/>
    </location>
</feature>
<evidence type="ECO:0000313" key="5">
    <source>
        <dbReference type="Proteomes" id="UP001215151"/>
    </source>
</evidence>